<keyword evidence="5 7" id="KW-0732">Signal</keyword>
<evidence type="ECO:0000256" key="6">
    <source>
        <dbReference type="ARBA" id="ARBA00023157"/>
    </source>
</evidence>
<evidence type="ECO:0000256" key="7">
    <source>
        <dbReference type="SAM" id="SignalP"/>
    </source>
</evidence>
<comment type="subcellular location">
    <subcellularLocation>
        <location evidence="1">Secreted</location>
    </subcellularLocation>
</comment>
<dbReference type="SUPFAM" id="SSF54117">
    <property type="entry name" value="Interleukin 8-like chemokines"/>
    <property type="match status" value="1"/>
</dbReference>
<keyword evidence="6" id="KW-1015">Disulfide bond</keyword>
<feature type="signal peptide" evidence="7">
    <location>
        <begin position="1"/>
        <end position="26"/>
    </location>
</feature>
<reference evidence="9" key="3">
    <citation type="submission" date="2025-09" db="UniProtKB">
        <authorList>
            <consortium name="Ensembl"/>
        </authorList>
    </citation>
    <scope>IDENTIFICATION</scope>
    <source>
        <strain evidence="9">Glennie</strain>
    </source>
</reference>
<dbReference type="GO" id="GO:0061844">
    <property type="term" value="P:antimicrobial humoral immune response mediated by antimicrobial peptide"/>
    <property type="evidence" value="ECO:0000318"/>
    <property type="project" value="GO_Central"/>
</dbReference>
<reference evidence="9" key="2">
    <citation type="submission" date="2025-08" db="UniProtKB">
        <authorList>
            <consortium name="Ensembl"/>
        </authorList>
    </citation>
    <scope>IDENTIFICATION</scope>
    <source>
        <strain evidence="9">Glennie</strain>
    </source>
</reference>
<protein>
    <recommendedName>
        <fullName evidence="8">Chemokine interleukin-8-like domain-containing protein</fullName>
    </recommendedName>
</protein>
<evidence type="ECO:0000256" key="1">
    <source>
        <dbReference type="ARBA" id="ARBA00004613"/>
    </source>
</evidence>
<dbReference type="Gene3D" id="2.40.50.40">
    <property type="match status" value="1"/>
</dbReference>
<evidence type="ECO:0000256" key="3">
    <source>
        <dbReference type="ARBA" id="ARBA00022514"/>
    </source>
</evidence>
<accession>F7F4F5</accession>
<reference evidence="9 10" key="1">
    <citation type="journal article" date="2008" name="Nature">
        <title>Genome analysis of the platypus reveals unique signatures of evolution.</title>
        <authorList>
            <person name="Warren W.C."/>
            <person name="Hillier L.W."/>
            <person name="Marshall Graves J.A."/>
            <person name="Birney E."/>
            <person name="Ponting C.P."/>
            <person name="Grutzner F."/>
            <person name="Belov K."/>
            <person name="Miller W."/>
            <person name="Clarke L."/>
            <person name="Chinwalla A.T."/>
            <person name="Yang S.P."/>
            <person name="Heger A."/>
            <person name="Locke D.P."/>
            <person name="Miethke P."/>
            <person name="Waters P.D."/>
            <person name="Veyrunes F."/>
            <person name="Fulton L."/>
            <person name="Fulton B."/>
            <person name="Graves T."/>
            <person name="Wallis J."/>
            <person name="Puente X.S."/>
            <person name="Lopez-Otin C."/>
            <person name="Ordonez G.R."/>
            <person name="Eichler E.E."/>
            <person name="Chen L."/>
            <person name="Cheng Z."/>
            <person name="Deakin J.E."/>
            <person name="Alsop A."/>
            <person name="Thompson K."/>
            <person name="Kirby P."/>
            <person name="Papenfuss A.T."/>
            <person name="Wakefield M.J."/>
            <person name="Olender T."/>
            <person name="Lancet D."/>
            <person name="Huttley G.A."/>
            <person name="Smit A.F."/>
            <person name="Pask A."/>
            <person name="Temple-Smith P."/>
            <person name="Batzer M.A."/>
            <person name="Walker J.A."/>
            <person name="Konkel M.K."/>
            <person name="Harris R.S."/>
            <person name="Whittington C.M."/>
            <person name="Wong E.S."/>
            <person name="Gemmell N.J."/>
            <person name="Buschiazzo E."/>
            <person name="Vargas Jentzsch I.M."/>
            <person name="Merkel A."/>
            <person name="Schmitz J."/>
            <person name="Zemann A."/>
            <person name="Churakov G."/>
            <person name="Kriegs J.O."/>
            <person name="Brosius J."/>
            <person name="Murchison E.P."/>
            <person name="Sachidanandam R."/>
            <person name="Smith C."/>
            <person name="Hannon G.J."/>
            <person name="Tsend-Ayush E."/>
            <person name="McMillan D."/>
            <person name="Attenborough R."/>
            <person name="Rens W."/>
            <person name="Ferguson-Smith M."/>
            <person name="Lefevre C.M."/>
            <person name="Sharp J.A."/>
            <person name="Nicholas K.R."/>
            <person name="Ray D.A."/>
            <person name="Kube M."/>
            <person name="Reinhardt R."/>
            <person name="Pringle T.H."/>
            <person name="Taylor J."/>
            <person name="Jones R.C."/>
            <person name="Nixon B."/>
            <person name="Dacheux J.L."/>
            <person name="Niwa H."/>
            <person name="Sekita Y."/>
            <person name="Huang X."/>
            <person name="Stark A."/>
            <person name="Kheradpour P."/>
            <person name="Kellis M."/>
            <person name="Flicek P."/>
            <person name="Chen Y."/>
            <person name="Webber C."/>
            <person name="Hardison R."/>
            <person name="Nelson J."/>
            <person name="Hallsworth-Pepin K."/>
            <person name="Delehaunty K."/>
            <person name="Markovic C."/>
            <person name="Minx P."/>
            <person name="Feng Y."/>
            <person name="Kremitzki C."/>
            <person name="Mitreva M."/>
            <person name="Glasscock J."/>
            <person name="Wylie T."/>
            <person name="Wohldmann P."/>
            <person name="Thiru P."/>
            <person name="Nhan M.N."/>
            <person name="Pohl C.S."/>
            <person name="Smith S.M."/>
            <person name="Hou S."/>
            <person name="Nefedov M."/>
            <person name="de Jong P.J."/>
            <person name="Renfree M.B."/>
            <person name="Mardis E.R."/>
            <person name="Wilson R.K."/>
        </authorList>
    </citation>
    <scope>NUCLEOTIDE SEQUENCE [LARGE SCALE GENOMIC DNA]</scope>
    <source>
        <strain evidence="9 10">Glennie</strain>
    </source>
</reference>
<name>F7F4F5_ORNAN</name>
<dbReference type="GeneTree" id="ENSGT00530000063923"/>
<sequence length="107" mass="11879">MRGPGLSLALALALTHFLISFHPGQALFPFPAASCCTELSRHLLKPQLLKKVTGVKLQETGGGCHLRAIVLHLGRRFLCIHPKNRSLTRWFEQLRKLGRGHLIPRGA</sequence>
<dbReference type="AlphaFoldDB" id="F7F4F5"/>
<evidence type="ECO:0000256" key="2">
    <source>
        <dbReference type="ARBA" id="ARBA00010868"/>
    </source>
</evidence>
<proteinExistence type="inferred from homology"/>
<dbReference type="Ensembl" id="ENSOANT00000000752.2">
    <property type="protein sequence ID" value="ENSOANP00000000751.2"/>
    <property type="gene ID" value="ENSOANG00000000471.2"/>
</dbReference>
<dbReference type="HOGENOM" id="CLU_2339025_0_0_1"/>
<comment type="similarity">
    <text evidence="2">Belongs to the intercrine beta (chemokine CC) family.</text>
</comment>
<dbReference type="Proteomes" id="UP000002279">
    <property type="component" value="Chromosome 3"/>
</dbReference>
<evidence type="ECO:0000259" key="8">
    <source>
        <dbReference type="Pfam" id="PF00048"/>
    </source>
</evidence>
<dbReference type="GO" id="GO:0045236">
    <property type="term" value="F:CXCR chemokine receptor binding"/>
    <property type="evidence" value="ECO:0000318"/>
    <property type="project" value="GO_Central"/>
</dbReference>
<dbReference type="STRING" id="9258.ENSOANP00000000751"/>
<dbReference type="Bgee" id="ENSOANG00000000471">
    <property type="expression patterns" value="Expressed in ovary and 3 other cell types or tissues"/>
</dbReference>
<dbReference type="FunCoup" id="F7F4F5">
    <property type="interactions" value="474"/>
</dbReference>
<feature type="chain" id="PRO_5028439968" description="Chemokine interleukin-8-like domain-containing protein" evidence="7">
    <location>
        <begin position="27"/>
        <end position="107"/>
    </location>
</feature>
<organism evidence="9 10">
    <name type="scientific">Ornithorhynchus anatinus</name>
    <name type="common">Duckbill platypus</name>
    <dbReference type="NCBI Taxonomy" id="9258"/>
    <lineage>
        <taxon>Eukaryota</taxon>
        <taxon>Metazoa</taxon>
        <taxon>Chordata</taxon>
        <taxon>Craniata</taxon>
        <taxon>Vertebrata</taxon>
        <taxon>Euteleostomi</taxon>
        <taxon>Mammalia</taxon>
        <taxon>Monotremata</taxon>
        <taxon>Ornithorhynchidae</taxon>
        <taxon>Ornithorhynchus</taxon>
    </lineage>
</organism>
<evidence type="ECO:0000313" key="9">
    <source>
        <dbReference type="Ensembl" id="ENSOANP00000000751.2"/>
    </source>
</evidence>
<dbReference type="GO" id="GO:0030593">
    <property type="term" value="P:neutrophil chemotaxis"/>
    <property type="evidence" value="ECO:0000318"/>
    <property type="project" value="GO_Central"/>
</dbReference>
<keyword evidence="10" id="KW-1185">Reference proteome</keyword>
<dbReference type="eggNOG" id="ENOG502SZGD">
    <property type="taxonomic scope" value="Eukaryota"/>
</dbReference>
<dbReference type="InterPro" id="IPR001811">
    <property type="entry name" value="Chemokine_IL8-like_dom"/>
</dbReference>
<feature type="domain" description="Chemokine interleukin-8-like" evidence="8">
    <location>
        <begin position="34"/>
        <end position="94"/>
    </location>
</feature>
<dbReference type="GO" id="GO:0006954">
    <property type="term" value="P:inflammatory response"/>
    <property type="evidence" value="ECO:0000318"/>
    <property type="project" value="GO_Central"/>
</dbReference>
<dbReference type="GO" id="GO:0008009">
    <property type="term" value="F:chemokine activity"/>
    <property type="evidence" value="ECO:0000318"/>
    <property type="project" value="GO_Central"/>
</dbReference>
<keyword evidence="3" id="KW-0202">Cytokine</keyword>
<evidence type="ECO:0000256" key="4">
    <source>
        <dbReference type="ARBA" id="ARBA00022525"/>
    </source>
</evidence>
<dbReference type="InterPro" id="IPR036048">
    <property type="entry name" value="Interleukin_8-like_sf"/>
</dbReference>
<dbReference type="FunFam" id="2.40.50.40:FF:000019">
    <property type="entry name" value="C-C motif chemokine 27"/>
    <property type="match status" value="1"/>
</dbReference>
<dbReference type="Pfam" id="PF00048">
    <property type="entry name" value="IL8"/>
    <property type="match status" value="1"/>
</dbReference>
<keyword evidence="4" id="KW-0964">Secreted</keyword>
<evidence type="ECO:0000256" key="5">
    <source>
        <dbReference type="ARBA" id="ARBA00022729"/>
    </source>
</evidence>
<dbReference type="InParanoid" id="F7F4F5"/>
<evidence type="ECO:0000313" key="10">
    <source>
        <dbReference type="Proteomes" id="UP000002279"/>
    </source>
</evidence>
<dbReference type="GO" id="GO:0005615">
    <property type="term" value="C:extracellular space"/>
    <property type="evidence" value="ECO:0000318"/>
    <property type="project" value="GO_Central"/>
</dbReference>
<dbReference type="GO" id="GO:0071222">
    <property type="term" value="P:cellular response to lipopolysaccharide"/>
    <property type="evidence" value="ECO:0000318"/>
    <property type="project" value="GO_Central"/>
</dbReference>
<dbReference type="OMA" id="SPSITCC"/>